<comment type="caution">
    <text evidence="4">The sequence shown here is derived from an EMBL/GenBank/DDBJ whole genome shotgun (WGS) entry which is preliminary data.</text>
</comment>
<protein>
    <submittedName>
        <fullName evidence="4">Uncharacterized protein</fullName>
    </submittedName>
</protein>
<evidence type="ECO:0000259" key="2">
    <source>
        <dbReference type="Pfam" id="PF06030"/>
    </source>
</evidence>
<gene>
    <name evidence="4" type="ORF">BCAMP_11465</name>
</gene>
<evidence type="ECO:0000259" key="3">
    <source>
        <dbReference type="Pfam" id="PF11797"/>
    </source>
</evidence>
<feature type="transmembrane region" description="Helical" evidence="1">
    <location>
        <begin position="207"/>
        <end position="228"/>
    </location>
</feature>
<evidence type="ECO:0000313" key="4">
    <source>
        <dbReference type="EMBL" id="EUJ35686.1"/>
    </source>
</evidence>
<feature type="domain" description="WxL Interacting Protein peptidoglycan binding" evidence="2">
    <location>
        <begin position="1"/>
        <end position="48"/>
    </location>
</feature>
<keyword evidence="1" id="KW-1133">Transmembrane helix</keyword>
<dbReference type="InterPro" id="IPR021759">
    <property type="entry name" value="WxLIP_HBD"/>
</dbReference>
<proteinExistence type="predicted"/>
<name>W7CIL1_9LIST</name>
<sequence>MKHDITDIVKTESKITIKADSTYELKLKVKVPKESFKGSITGGLTLEEEIDKKSQTDSGSGMSINNRYSYVVGIQLREDTKTVKPELKLNKVGADQRNYRNIIAANIQNIEPTYVNQLKVNAEITKKDSDEVLYKSSTEKMQMAPNTNFDYPVELGKGEKLKPGKYTLNMTAKSYKNEWRWTKDFTISGDVAKKLNEKDVTIEKSYMMYYIIGGIILLLLIALILFLVRKKRKKQEEN</sequence>
<dbReference type="Proteomes" id="UP000019243">
    <property type="component" value="Unassembled WGS sequence"/>
</dbReference>
<dbReference type="OrthoDB" id="2148359at2"/>
<feature type="domain" description="WxL Interacting Protein host binding" evidence="3">
    <location>
        <begin position="60"/>
        <end position="197"/>
    </location>
</feature>
<dbReference type="NCBIfam" id="NF041738">
    <property type="entry name" value="GG_III-CTERM"/>
    <property type="match status" value="1"/>
</dbReference>
<reference evidence="4 5" key="1">
    <citation type="submission" date="2012-12" db="EMBL/GenBank/DDBJ databases">
        <title>Novel taxa of Listeriaceae from agricultural environments in the United States.</title>
        <authorList>
            <person name="den Bakker H.C."/>
            <person name="Allred A."/>
            <person name="Warchocki S."/>
            <person name="Wright E.M."/>
            <person name="Burrell A."/>
            <person name="Nightingale K.K."/>
            <person name="Kephart D."/>
            <person name="Wiedmann M."/>
        </authorList>
    </citation>
    <scope>NUCLEOTIDE SEQUENCE [LARGE SCALE GENOMIC DNA]</scope>
    <source>
        <strain evidence="4 5">FSL F6-1037</strain>
    </source>
</reference>
<dbReference type="InterPro" id="IPR010317">
    <property type="entry name" value="WxLIP_PGBD"/>
</dbReference>
<keyword evidence="1" id="KW-0812">Transmembrane</keyword>
<keyword evidence="1" id="KW-0472">Membrane</keyword>
<organism evidence="4 5">
    <name type="scientific">Brochothrix campestris FSL F6-1037</name>
    <dbReference type="NCBI Taxonomy" id="1265861"/>
    <lineage>
        <taxon>Bacteria</taxon>
        <taxon>Bacillati</taxon>
        <taxon>Bacillota</taxon>
        <taxon>Bacilli</taxon>
        <taxon>Bacillales</taxon>
        <taxon>Listeriaceae</taxon>
        <taxon>Brochothrix</taxon>
    </lineage>
</organism>
<dbReference type="AlphaFoldDB" id="W7CIL1"/>
<dbReference type="EMBL" id="AODH01000053">
    <property type="protein sequence ID" value="EUJ35686.1"/>
    <property type="molecule type" value="Genomic_DNA"/>
</dbReference>
<accession>W7CIL1</accession>
<evidence type="ECO:0000313" key="5">
    <source>
        <dbReference type="Proteomes" id="UP000019243"/>
    </source>
</evidence>
<keyword evidence="5" id="KW-1185">Reference proteome</keyword>
<dbReference type="Pfam" id="PF11797">
    <property type="entry name" value="WxLIP_HBD"/>
    <property type="match status" value="1"/>
</dbReference>
<dbReference type="Pfam" id="PF06030">
    <property type="entry name" value="WxLIP_PGBD"/>
    <property type="match status" value="1"/>
</dbReference>
<dbReference type="STRING" id="1265861.BCAMP_11465"/>
<evidence type="ECO:0000256" key="1">
    <source>
        <dbReference type="SAM" id="Phobius"/>
    </source>
</evidence>